<name>A0A9W9RJ28_9EURO</name>
<evidence type="ECO:0000313" key="2">
    <source>
        <dbReference type="Proteomes" id="UP001147752"/>
    </source>
</evidence>
<comment type="caution">
    <text evidence="1">The sequence shown here is derived from an EMBL/GenBank/DDBJ whole genome shotgun (WGS) entry which is preliminary data.</text>
</comment>
<dbReference type="OrthoDB" id="60204at2759"/>
<evidence type="ECO:0000313" key="1">
    <source>
        <dbReference type="EMBL" id="KAJ5360465.1"/>
    </source>
</evidence>
<sequence>MNSVKTHRSRSDQVLRSYRYKCDPRAPGLDLRYAVDGQREVTIHKPLSTASTGSKFQLQNKVIEIYAKGSAGSAFDTEQKIVGSVAGEV</sequence>
<proteinExistence type="predicted"/>
<accession>A0A9W9RJ28</accession>
<keyword evidence="2" id="KW-1185">Reference proteome</keyword>
<gene>
    <name evidence="1" type="ORF">N7517_009656</name>
</gene>
<dbReference type="Proteomes" id="UP001147752">
    <property type="component" value="Unassembled WGS sequence"/>
</dbReference>
<dbReference type="Gene3D" id="3.10.129.10">
    <property type="entry name" value="Hotdog Thioesterase"/>
    <property type="match status" value="1"/>
</dbReference>
<protein>
    <submittedName>
        <fullName evidence="1">Uncharacterized protein</fullName>
    </submittedName>
</protein>
<dbReference type="EMBL" id="JAPZBT010000004">
    <property type="protein sequence ID" value="KAJ5360465.1"/>
    <property type="molecule type" value="Genomic_DNA"/>
</dbReference>
<dbReference type="GeneID" id="81466562"/>
<dbReference type="AlphaFoldDB" id="A0A9W9RJ28"/>
<reference evidence="1" key="2">
    <citation type="journal article" date="2023" name="IMA Fungus">
        <title>Comparative genomic study of the Penicillium genus elucidates a diverse pangenome and 15 lateral gene transfer events.</title>
        <authorList>
            <person name="Petersen C."/>
            <person name="Sorensen T."/>
            <person name="Nielsen M.R."/>
            <person name="Sondergaard T.E."/>
            <person name="Sorensen J.L."/>
            <person name="Fitzpatrick D.A."/>
            <person name="Frisvad J.C."/>
            <person name="Nielsen K.L."/>
        </authorList>
    </citation>
    <scope>NUCLEOTIDE SEQUENCE</scope>
    <source>
        <strain evidence="1">IBT 3081</strain>
    </source>
</reference>
<reference evidence="1" key="1">
    <citation type="submission" date="2022-12" db="EMBL/GenBank/DDBJ databases">
        <authorList>
            <person name="Petersen C."/>
        </authorList>
    </citation>
    <scope>NUCLEOTIDE SEQUENCE</scope>
    <source>
        <strain evidence="1">IBT 3081</strain>
    </source>
</reference>
<dbReference type="RefSeq" id="XP_056575951.1">
    <property type="nucleotide sequence ID" value="XM_056727379.1"/>
</dbReference>
<organism evidence="1 2">
    <name type="scientific">Penicillium concentricum</name>
    <dbReference type="NCBI Taxonomy" id="293559"/>
    <lineage>
        <taxon>Eukaryota</taxon>
        <taxon>Fungi</taxon>
        <taxon>Dikarya</taxon>
        <taxon>Ascomycota</taxon>
        <taxon>Pezizomycotina</taxon>
        <taxon>Eurotiomycetes</taxon>
        <taxon>Eurotiomycetidae</taxon>
        <taxon>Eurotiales</taxon>
        <taxon>Aspergillaceae</taxon>
        <taxon>Penicillium</taxon>
    </lineage>
</organism>